<dbReference type="PROSITE" id="PS01067">
    <property type="entry name" value="SECE_SEC61G"/>
    <property type="match status" value="1"/>
</dbReference>
<evidence type="ECO:0000256" key="4">
    <source>
        <dbReference type="ARBA" id="ARBA00022692"/>
    </source>
</evidence>
<dbReference type="EMBL" id="KV417286">
    <property type="protein sequence ID" value="KZO96003.1"/>
    <property type="molecule type" value="Genomic_DNA"/>
</dbReference>
<keyword evidence="8" id="KW-0811">Translocation</keyword>
<dbReference type="SUPFAM" id="SSF103456">
    <property type="entry name" value="Preprotein translocase SecE subunit"/>
    <property type="match status" value="1"/>
</dbReference>
<evidence type="ECO:0000256" key="5">
    <source>
        <dbReference type="ARBA" id="ARBA00022824"/>
    </source>
</evidence>
<dbReference type="GO" id="GO:0006605">
    <property type="term" value="P:protein targeting"/>
    <property type="evidence" value="ECO:0007669"/>
    <property type="project" value="InterPro"/>
</dbReference>
<name>A0A167LT26_CALVF</name>
<dbReference type="Pfam" id="PF00584">
    <property type="entry name" value="SecE"/>
    <property type="match status" value="1"/>
</dbReference>
<keyword evidence="5" id="KW-0256">Endoplasmic reticulum</keyword>
<dbReference type="Proteomes" id="UP000076738">
    <property type="component" value="Unassembled WGS sequence"/>
</dbReference>
<accession>A0A167LT26</accession>
<keyword evidence="12" id="KW-1185">Reference proteome</keyword>
<feature type="transmembrane region" description="Helical" evidence="10">
    <location>
        <begin position="41"/>
        <end position="67"/>
    </location>
</feature>
<evidence type="ECO:0000256" key="3">
    <source>
        <dbReference type="ARBA" id="ARBA00022448"/>
    </source>
</evidence>
<protein>
    <submittedName>
        <fullName evidence="11">SecE/sec61</fullName>
    </submittedName>
</protein>
<evidence type="ECO:0000313" key="12">
    <source>
        <dbReference type="Proteomes" id="UP000076738"/>
    </source>
</evidence>
<keyword evidence="4 10" id="KW-0812">Transmembrane</keyword>
<evidence type="ECO:0000256" key="2">
    <source>
        <dbReference type="ARBA" id="ARBA00008274"/>
    </source>
</evidence>
<dbReference type="NCBIfam" id="TIGR00327">
    <property type="entry name" value="secE_euk_arch"/>
    <property type="match status" value="1"/>
</dbReference>
<comment type="similarity">
    <text evidence="2">Belongs to the SecE/SEC61-gamma family.</text>
</comment>
<dbReference type="GO" id="GO:0005789">
    <property type="term" value="C:endoplasmic reticulum membrane"/>
    <property type="evidence" value="ECO:0007669"/>
    <property type="project" value="UniProtKB-SubCell"/>
</dbReference>
<evidence type="ECO:0000256" key="9">
    <source>
        <dbReference type="ARBA" id="ARBA00023136"/>
    </source>
</evidence>
<comment type="subcellular location">
    <subcellularLocation>
        <location evidence="1">Endoplasmic reticulum membrane</location>
        <topology evidence="1">Single-pass membrane protein</topology>
    </subcellularLocation>
</comment>
<dbReference type="InterPro" id="IPR008158">
    <property type="entry name" value="Translocase_Sec61-g"/>
</dbReference>
<keyword evidence="9 10" id="KW-0472">Membrane</keyword>
<dbReference type="GO" id="GO:0006886">
    <property type="term" value="P:intracellular protein transport"/>
    <property type="evidence" value="ECO:0007669"/>
    <property type="project" value="InterPro"/>
</dbReference>
<dbReference type="GO" id="GO:0008320">
    <property type="term" value="F:protein transmembrane transporter activity"/>
    <property type="evidence" value="ECO:0007669"/>
    <property type="project" value="InterPro"/>
</dbReference>
<gene>
    <name evidence="11" type="ORF">CALVIDRAFT_537586</name>
</gene>
<evidence type="ECO:0000256" key="10">
    <source>
        <dbReference type="SAM" id="Phobius"/>
    </source>
</evidence>
<evidence type="ECO:0000256" key="7">
    <source>
        <dbReference type="ARBA" id="ARBA00022989"/>
    </source>
</evidence>
<keyword evidence="6" id="KW-0653">Protein transport</keyword>
<evidence type="ECO:0000256" key="1">
    <source>
        <dbReference type="ARBA" id="ARBA00004389"/>
    </source>
</evidence>
<evidence type="ECO:0000256" key="8">
    <source>
        <dbReference type="ARBA" id="ARBA00023010"/>
    </source>
</evidence>
<reference evidence="11 12" key="1">
    <citation type="journal article" date="2016" name="Mol. Biol. Evol.">
        <title>Comparative Genomics of Early-Diverging Mushroom-Forming Fungi Provides Insights into the Origins of Lignocellulose Decay Capabilities.</title>
        <authorList>
            <person name="Nagy L.G."/>
            <person name="Riley R."/>
            <person name="Tritt A."/>
            <person name="Adam C."/>
            <person name="Daum C."/>
            <person name="Floudas D."/>
            <person name="Sun H."/>
            <person name="Yadav J.S."/>
            <person name="Pangilinan J."/>
            <person name="Larsson K.H."/>
            <person name="Matsuura K."/>
            <person name="Barry K."/>
            <person name="Labutti K."/>
            <person name="Kuo R."/>
            <person name="Ohm R.A."/>
            <person name="Bhattacharya S.S."/>
            <person name="Shirouzu T."/>
            <person name="Yoshinaga Y."/>
            <person name="Martin F.M."/>
            <person name="Grigoriev I.V."/>
            <person name="Hibbett D.S."/>
        </authorList>
    </citation>
    <scope>NUCLEOTIDE SEQUENCE [LARGE SCALE GENOMIC DNA]</scope>
    <source>
        <strain evidence="11 12">TUFC12733</strain>
    </source>
</reference>
<proteinExistence type="inferred from homology"/>
<keyword evidence="7 10" id="KW-1133">Transmembrane helix</keyword>
<dbReference type="HAMAP" id="MF_00422">
    <property type="entry name" value="SecE"/>
    <property type="match status" value="1"/>
</dbReference>
<dbReference type="PANTHER" id="PTHR12309">
    <property type="entry name" value="SEC61 GAMMA SUBUNIT"/>
    <property type="match status" value="1"/>
</dbReference>
<dbReference type="AlphaFoldDB" id="A0A167LT26"/>
<evidence type="ECO:0000313" key="11">
    <source>
        <dbReference type="EMBL" id="KZO96003.1"/>
    </source>
</evidence>
<organism evidence="11 12">
    <name type="scientific">Calocera viscosa (strain TUFC12733)</name>
    <dbReference type="NCBI Taxonomy" id="1330018"/>
    <lineage>
        <taxon>Eukaryota</taxon>
        <taxon>Fungi</taxon>
        <taxon>Dikarya</taxon>
        <taxon>Basidiomycota</taxon>
        <taxon>Agaricomycotina</taxon>
        <taxon>Dacrymycetes</taxon>
        <taxon>Dacrymycetales</taxon>
        <taxon>Dacrymycetaceae</taxon>
        <taxon>Calocera</taxon>
    </lineage>
</organism>
<dbReference type="InterPro" id="IPR001901">
    <property type="entry name" value="Translocase_SecE/Sec61-g"/>
</dbReference>
<dbReference type="InterPro" id="IPR023391">
    <property type="entry name" value="Prot_translocase_SecE_dom_sf"/>
</dbReference>
<dbReference type="STRING" id="1330018.A0A167LT26"/>
<sequence>MSERFKEFIEVPQQFFREGNQFLNRCTKPDKKEYIQISRAVAIGFVVMGLLGYFVKLIHIPMCVLLLPFSGAC</sequence>
<dbReference type="OrthoDB" id="2401875at2759"/>
<keyword evidence="3" id="KW-0813">Transport</keyword>
<evidence type="ECO:0000256" key="6">
    <source>
        <dbReference type="ARBA" id="ARBA00022927"/>
    </source>
</evidence>
<dbReference type="Gene3D" id="1.20.5.820">
    <property type="entry name" value="Preprotein translocase SecE subunit"/>
    <property type="match status" value="1"/>
</dbReference>